<evidence type="ECO:0000313" key="2">
    <source>
        <dbReference type="EMBL" id="KAK7406334.1"/>
    </source>
</evidence>
<evidence type="ECO:0000259" key="1">
    <source>
        <dbReference type="Pfam" id="PF20167"/>
    </source>
</evidence>
<comment type="caution">
    <text evidence="2">The sequence shown here is derived from an EMBL/GenBank/DDBJ whole genome shotgun (WGS) entry which is preliminary data.</text>
</comment>
<name>A0AAN9SX30_PSOTE</name>
<organism evidence="2 3">
    <name type="scientific">Psophocarpus tetragonolobus</name>
    <name type="common">Winged bean</name>
    <name type="synonym">Dolichos tetragonolobus</name>
    <dbReference type="NCBI Taxonomy" id="3891"/>
    <lineage>
        <taxon>Eukaryota</taxon>
        <taxon>Viridiplantae</taxon>
        <taxon>Streptophyta</taxon>
        <taxon>Embryophyta</taxon>
        <taxon>Tracheophyta</taxon>
        <taxon>Spermatophyta</taxon>
        <taxon>Magnoliopsida</taxon>
        <taxon>eudicotyledons</taxon>
        <taxon>Gunneridae</taxon>
        <taxon>Pentapetalae</taxon>
        <taxon>rosids</taxon>
        <taxon>fabids</taxon>
        <taxon>Fabales</taxon>
        <taxon>Fabaceae</taxon>
        <taxon>Papilionoideae</taxon>
        <taxon>50 kb inversion clade</taxon>
        <taxon>NPAAA clade</taxon>
        <taxon>indigoferoid/millettioid clade</taxon>
        <taxon>Phaseoleae</taxon>
        <taxon>Psophocarpus</taxon>
    </lineage>
</organism>
<feature type="domain" description="Putative plant transposon protein" evidence="1">
    <location>
        <begin position="47"/>
        <end position="142"/>
    </location>
</feature>
<proteinExistence type="predicted"/>
<gene>
    <name evidence="2" type="ORF">VNO78_07957</name>
</gene>
<reference evidence="2 3" key="1">
    <citation type="submission" date="2024-01" db="EMBL/GenBank/DDBJ databases">
        <title>The genomes of 5 underutilized Papilionoideae crops provide insights into root nodulation and disease resistanc.</title>
        <authorList>
            <person name="Jiang F."/>
        </authorList>
    </citation>
    <scope>NUCLEOTIDE SEQUENCE [LARGE SCALE GENOMIC DNA]</scope>
    <source>
        <strain evidence="2">DUOXIRENSHENG_FW03</strain>
        <tissue evidence="2">Leaves</tissue>
    </source>
</reference>
<dbReference type="EMBL" id="JAYMYS010000002">
    <property type="protein sequence ID" value="KAK7406334.1"/>
    <property type="molecule type" value="Genomic_DNA"/>
</dbReference>
<dbReference type="Proteomes" id="UP001386955">
    <property type="component" value="Unassembled WGS sequence"/>
</dbReference>
<keyword evidence="3" id="KW-1185">Reference proteome</keyword>
<dbReference type="InterPro" id="IPR046796">
    <property type="entry name" value="Transposase_32_dom"/>
</dbReference>
<dbReference type="AlphaFoldDB" id="A0AAN9SX30"/>
<evidence type="ECO:0000313" key="3">
    <source>
        <dbReference type="Proteomes" id="UP001386955"/>
    </source>
</evidence>
<sequence>MRSQPPKRGKDKLPLNNLRLNHRKHPLPFNWTYLNFRQKLSNNDMKKWKKLAEPEETFNEILVKEFYANAYPVQRHDKLRRSWVSGTFIHYDRDAINDFLGGNFLLRGDGLDTFSRLKKNMHLLPHVLVDKLCLPSRSYEVGRTGNPVSFLRKDVKTLGPQPLRQPCTGPPKQDYSNLIAAIQHLGQMTLSNHLALQSLNQSLYQQHQLQYYGGL</sequence>
<protein>
    <recommendedName>
        <fullName evidence="1">Putative plant transposon protein domain-containing protein</fullName>
    </recommendedName>
</protein>
<accession>A0AAN9SX30</accession>
<dbReference type="Pfam" id="PF20167">
    <property type="entry name" value="Transposase_32"/>
    <property type="match status" value="1"/>
</dbReference>